<dbReference type="PROSITE" id="PS00615">
    <property type="entry name" value="C_TYPE_LECTIN_1"/>
    <property type="match status" value="1"/>
</dbReference>
<sequence length="238" mass="26919">MPKTCLCALLYLSLINDTVLQYSFINEKCSFLKSKQSFRTTIIGAQWTVASKIKCLAKCLEIYSDSCQSFMYNTATLKCTPGANVQDGLFSATSADEELYVKYPNFRVQSYLSTSICAIFFNGHKTYSDARDICRVYNAHLFVPRSAESYALFKSMIDLSQNAWVGLNDVDVTWKYMAEDDGQEMDISSILSLFAHGGPDHYQQQHCITTFIESEGQLEDEECDSKNTFVCQTEFSNC</sequence>
<feature type="signal peptide" evidence="2">
    <location>
        <begin position="1"/>
        <end position="21"/>
    </location>
</feature>
<dbReference type="SUPFAM" id="SSF56436">
    <property type="entry name" value="C-type lectin-like"/>
    <property type="match status" value="1"/>
</dbReference>
<dbReference type="Pfam" id="PF00024">
    <property type="entry name" value="PAN_1"/>
    <property type="match status" value="1"/>
</dbReference>
<dbReference type="Proteomes" id="UP001497497">
    <property type="component" value="Unassembled WGS sequence"/>
</dbReference>
<accession>A0AAV2H6P5</accession>
<evidence type="ECO:0000256" key="1">
    <source>
        <dbReference type="ARBA" id="ARBA00023157"/>
    </source>
</evidence>
<feature type="chain" id="PRO_5043954335" description="C-type lectin domain-containing protein" evidence="2">
    <location>
        <begin position="22"/>
        <end position="238"/>
    </location>
</feature>
<dbReference type="InterPro" id="IPR003609">
    <property type="entry name" value="Pan_app"/>
</dbReference>
<keyword evidence="5" id="KW-1185">Reference proteome</keyword>
<evidence type="ECO:0000313" key="5">
    <source>
        <dbReference type="Proteomes" id="UP001497497"/>
    </source>
</evidence>
<dbReference type="SMART" id="SM00034">
    <property type="entry name" value="CLECT"/>
    <property type="match status" value="1"/>
</dbReference>
<gene>
    <name evidence="4" type="ORF">GSLYS_00003293001</name>
</gene>
<dbReference type="InterPro" id="IPR016187">
    <property type="entry name" value="CTDL_fold"/>
</dbReference>
<dbReference type="Gene3D" id="3.10.100.10">
    <property type="entry name" value="Mannose-Binding Protein A, subunit A"/>
    <property type="match status" value="1"/>
</dbReference>
<evidence type="ECO:0000313" key="4">
    <source>
        <dbReference type="EMBL" id="CAL1529138.1"/>
    </source>
</evidence>
<evidence type="ECO:0000259" key="3">
    <source>
        <dbReference type="PROSITE" id="PS50041"/>
    </source>
</evidence>
<dbReference type="EMBL" id="CAXITT010000043">
    <property type="protein sequence ID" value="CAL1529138.1"/>
    <property type="molecule type" value="Genomic_DNA"/>
</dbReference>
<dbReference type="InterPro" id="IPR001304">
    <property type="entry name" value="C-type_lectin-like"/>
</dbReference>
<dbReference type="AlphaFoldDB" id="A0AAV2H6P5"/>
<organism evidence="4 5">
    <name type="scientific">Lymnaea stagnalis</name>
    <name type="common">Great pond snail</name>
    <name type="synonym">Helix stagnalis</name>
    <dbReference type="NCBI Taxonomy" id="6523"/>
    <lineage>
        <taxon>Eukaryota</taxon>
        <taxon>Metazoa</taxon>
        <taxon>Spiralia</taxon>
        <taxon>Lophotrochozoa</taxon>
        <taxon>Mollusca</taxon>
        <taxon>Gastropoda</taxon>
        <taxon>Heterobranchia</taxon>
        <taxon>Euthyneura</taxon>
        <taxon>Panpulmonata</taxon>
        <taxon>Hygrophila</taxon>
        <taxon>Lymnaeoidea</taxon>
        <taxon>Lymnaeidae</taxon>
        <taxon>Lymnaea</taxon>
    </lineage>
</organism>
<dbReference type="CDD" id="cd00037">
    <property type="entry name" value="CLECT"/>
    <property type="match status" value="1"/>
</dbReference>
<keyword evidence="1" id="KW-1015">Disulfide bond</keyword>
<dbReference type="SUPFAM" id="SSF57414">
    <property type="entry name" value="Hairpin loop containing domain-like"/>
    <property type="match status" value="1"/>
</dbReference>
<feature type="domain" description="C-type lectin" evidence="3">
    <location>
        <begin position="113"/>
        <end position="232"/>
    </location>
</feature>
<reference evidence="4 5" key="1">
    <citation type="submission" date="2024-04" db="EMBL/GenBank/DDBJ databases">
        <authorList>
            <consortium name="Genoscope - CEA"/>
            <person name="William W."/>
        </authorList>
    </citation>
    <scope>NUCLEOTIDE SEQUENCE [LARGE SCALE GENOMIC DNA]</scope>
</reference>
<dbReference type="InterPro" id="IPR018378">
    <property type="entry name" value="C-type_lectin_CS"/>
</dbReference>
<dbReference type="PROSITE" id="PS50041">
    <property type="entry name" value="C_TYPE_LECTIN_2"/>
    <property type="match status" value="1"/>
</dbReference>
<comment type="caution">
    <text evidence="4">The sequence shown here is derived from an EMBL/GenBank/DDBJ whole genome shotgun (WGS) entry which is preliminary data.</text>
</comment>
<name>A0AAV2H6P5_LYMST</name>
<dbReference type="InterPro" id="IPR016186">
    <property type="entry name" value="C-type_lectin-like/link_sf"/>
</dbReference>
<evidence type="ECO:0000256" key="2">
    <source>
        <dbReference type="SAM" id="SignalP"/>
    </source>
</evidence>
<proteinExistence type="predicted"/>
<dbReference type="Pfam" id="PF00059">
    <property type="entry name" value="Lectin_C"/>
    <property type="match status" value="1"/>
</dbReference>
<protein>
    <recommendedName>
        <fullName evidence="3">C-type lectin domain-containing protein</fullName>
    </recommendedName>
</protein>
<keyword evidence="2" id="KW-0732">Signal</keyword>